<dbReference type="PANTHER" id="PTHR31245">
    <property type="entry name" value="UBIQUITIN SYSTEM COMPONENT CUE PROTEIN"/>
    <property type="match status" value="1"/>
</dbReference>
<keyword evidence="4" id="KW-1185">Reference proteome</keyword>
<accession>A0AAE1IPH3</accession>
<dbReference type="Proteomes" id="UP001293593">
    <property type="component" value="Unassembled WGS sequence"/>
</dbReference>
<dbReference type="GO" id="GO:0043130">
    <property type="term" value="F:ubiquitin binding"/>
    <property type="evidence" value="ECO:0007669"/>
    <property type="project" value="InterPro"/>
</dbReference>
<evidence type="ECO:0000256" key="1">
    <source>
        <dbReference type="SAM" id="MobiDB-lite"/>
    </source>
</evidence>
<evidence type="ECO:0000313" key="3">
    <source>
        <dbReference type="EMBL" id="KAK4252914.1"/>
    </source>
</evidence>
<dbReference type="EMBL" id="JAWXYG010000019">
    <property type="protein sequence ID" value="KAK4252914.1"/>
    <property type="molecule type" value="Genomic_DNA"/>
</dbReference>
<proteinExistence type="predicted"/>
<dbReference type="InterPro" id="IPR003892">
    <property type="entry name" value="CUE"/>
</dbReference>
<dbReference type="AlphaFoldDB" id="A0AAE1IPH3"/>
<comment type="caution">
    <text evidence="3">The sequence shown here is derived from an EMBL/GenBank/DDBJ whole genome shotgun (WGS) entry which is preliminary data.</text>
</comment>
<dbReference type="CDD" id="cd14279">
    <property type="entry name" value="CUE"/>
    <property type="match status" value="1"/>
</dbReference>
<protein>
    <recommendedName>
        <fullName evidence="2">CUE domain-containing protein</fullName>
    </recommendedName>
</protein>
<dbReference type="Gene3D" id="1.10.8.10">
    <property type="entry name" value="DNA helicase RuvA subunit, C-terminal domain"/>
    <property type="match status" value="1"/>
</dbReference>
<gene>
    <name evidence="3" type="ORF">QN277_011044</name>
</gene>
<evidence type="ECO:0000313" key="4">
    <source>
        <dbReference type="Proteomes" id="UP001293593"/>
    </source>
</evidence>
<organism evidence="3 4">
    <name type="scientific">Acacia crassicarpa</name>
    <name type="common">northern wattle</name>
    <dbReference type="NCBI Taxonomy" id="499986"/>
    <lineage>
        <taxon>Eukaryota</taxon>
        <taxon>Viridiplantae</taxon>
        <taxon>Streptophyta</taxon>
        <taxon>Embryophyta</taxon>
        <taxon>Tracheophyta</taxon>
        <taxon>Spermatophyta</taxon>
        <taxon>Magnoliopsida</taxon>
        <taxon>eudicotyledons</taxon>
        <taxon>Gunneridae</taxon>
        <taxon>Pentapetalae</taxon>
        <taxon>rosids</taxon>
        <taxon>fabids</taxon>
        <taxon>Fabales</taxon>
        <taxon>Fabaceae</taxon>
        <taxon>Caesalpinioideae</taxon>
        <taxon>mimosoid clade</taxon>
        <taxon>Acacieae</taxon>
        <taxon>Acacia</taxon>
    </lineage>
</organism>
<dbReference type="InterPro" id="IPR009060">
    <property type="entry name" value="UBA-like_sf"/>
</dbReference>
<dbReference type="SUPFAM" id="SSF46934">
    <property type="entry name" value="UBA-like"/>
    <property type="match status" value="1"/>
</dbReference>
<reference evidence="3" key="1">
    <citation type="submission" date="2023-10" db="EMBL/GenBank/DDBJ databases">
        <title>Chromosome-level genome of the transformable northern wattle, Acacia crassicarpa.</title>
        <authorList>
            <person name="Massaro I."/>
            <person name="Sinha N.R."/>
            <person name="Poethig S."/>
            <person name="Leichty A.R."/>
        </authorList>
    </citation>
    <scope>NUCLEOTIDE SEQUENCE</scope>
    <source>
        <strain evidence="3">Acra3RX</strain>
        <tissue evidence="3">Leaf</tissue>
    </source>
</reference>
<feature type="region of interest" description="Disordered" evidence="1">
    <location>
        <begin position="84"/>
        <end position="115"/>
    </location>
</feature>
<dbReference type="PANTHER" id="PTHR31245:SF20">
    <property type="entry name" value="F18B13.13 PROTEIN"/>
    <property type="match status" value="1"/>
</dbReference>
<feature type="domain" description="CUE" evidence="2">
    <location>
        <begin position="38"/>
        <end position="81"/>
    </location>
</feature>
<dbReference type="Pfam" id="PF02845">
    <property type="entry name" value="CUE"/>
    <property type="match status" value="1"/>
</dbReference>
<name>A0AAE1IPH3_9FABA</name>
<dbReference type="PROSITE" id="PS51140">
    <property type="entry name" value="CUE"/>
    <property type="match status" value="1"/>
</dbReference>
<evidence type="ECO:0000259" key="2">
    <source>
        <dbReference type="PROSITE" id="PS51140"/>
    </source>
</evidence>
<sequence>MSAAVCGSKRSFFEELCPSSPVSKKLRCSPSSPPVCLSAPSLIDQLRAVFPHMNDQVLERALQECDNDIDAAVKRLHELCLGSPKENSAASEESEVNVETGKAKDDFDAPASESETALNNLPADGAEWVDLFVREIVGATSIDDAKARAARILEVLEKSICECTHVEATHVNQKENLVLKEQIGGLIKENNILKHAVKIQHERLADYDNKVIECQHLKQALSHCQEQVRSLEVKNYTLVMHLQQSQQCNTFPGHFPPDVY</sequence>